<dbReference type="Proteomes" id="UP000676336">
    <property type="component" value="Unassembled WGS sequence"/>
</dbReference>
<gene>
    <name evidence="2" type="ORF">BYL167_LOCUS12092</name>
    <name evidence="1" type="ORF">CJN711_LOCUS20357</name>
    <name evidence="3" type="ORF">SMN809_LOCUS36798</name>
</gene>
<dbReference type="EMBL" id="CAJNOV010009525">
    <property type="protein sequence ID" value="CAF1369310.1"/>
    <property type="molecule type" value="Genomic_DNA"/>
</dbReference>
<dbReference type="Proteomes" id="UP000663855">
    <property type="component" value="Unassembled WGS sequence"/>
</dbReference>
<name>A0A815IRY6_9BILA</name>
<dbReference type="AlphaFoldDB" id="A0A815IRY6"/>
<proteinExistence type="predicted"/>
<sequence>MTYQPYDVLSYTLDENEYHGFDTELSVRTIPQVISTKPNSDFHVYLENSSNGSLTKNAAYVSTNQISDLGVVPSRNFFSNFNESLFLDDHLDDNPMQHILEDSANAVSLTITTMDNENNNQSIDFHTSNFTEGESFISEEDKHIFEQLYDEFSLEMIDASIQQRTMVIKSQPPKTIRHRYKSDGKRQIEKSRTKPMVVGLPNLKDIQSDTDSLFWLRLILITNSKNPRDEVYFHLNKLKYHSDDVQELDDQTVCIPLTKTDIIEENKVLSRLSIIKTTLNEYKSELIPYDLSKSNYESQENASKGEISKREAKQVFKKFNLKASRIVCQLLIKQNDLWHYTNIACETNVIEDKHQKNTPKMRLPKKINNKNNKLLHERSMSSAVRSKKKRKNSYRSSFNGFSTIYYR</sequence>
<dbReference type="EMBL" id="CAJOBI010091697">
    <property type="protein sequence ID" value="CAF4545456.1"/>
    <property type="molecule type" value="Genomic_DNA"/>
</dbReference>
<dbReference type="Proteomes" id="UP000681967">
    <property type="component" value="Unassembled WGS sequence"/>
</dbReference>
<evidence type="ECO:0000313" key="2">
    <source>
        <dbReference type="EMBL" id="CAF3971267.1"/>
    </source>
</evidence>
<evidence type="ECO:0000313" key="4">
    <source>
        <dbReference type="Proteomes" id="UP000663855"/>
    </source>
</evidence>
<comment type="caution">
    <text evidence="1">The sequence shown here is derived from an EMBL/GenBank/DDBJ whole genome shotgun (WGS) entry which is preliminary data.</text>
</comment>
<evidence type="ECO:0000313" key="3">
    <source>
        <dbReference type="EMBL" id="CAF4545456.1"/>
    </source>
</evidence>
<reference evidence="1" key="1">
    <citation type="submission" date="2021-02" db="EMBL/GenBank/DDBJ databases">
        <authorList>
            <person name="Nowell W R."/>
        </authorList>
    </citation>
    <scope>NUCLEOTIDE SEQUENCE</scope>
</reference>
<organism evidence="1 4">
    <name type="scientific">Rotaria magnacalcarata</name>
    <dbReference type="NCBI Taxonomy" id="392030"/>
    <lineage>
        <taxon>Eukaryota</taxon>
        <taxon>Metazoa</taxon>
        <taxon>Spiralia</taxon>
        <taxon>Gnathifera</taxon>
        <taxon>Rotifera</taxon>
        <taxon>Eurotatoria</taxon>
        <taxon>Bdelloidea</taxon>
        <taxon>Philodinida</taxon>
        <taxon>Philodinidae</taxon>
        <taxon>Rotaria</taxon>
    </lineage>
</organism>
<dbReference type="EMBL" id="CAJOBH010003922">
    <property type="protein sequence ID" value="CAF3971267.1"/>
    <property type="molecule type" value="Genomic_DNA"/>
</dbReference>
<accession>A0A815IRY6</accession>
<protein>
    <submittedName>
        <fullName evidence="1">Uncharacterized protein</fullName>
    </submittedName>
</protein>
<evidence type="ECO:0000313" key="1">
    <source>
        <dbReference type="EMBL" id="CAF1369310.1"/>
    </source>
</evidence>